<gene>
    <name evidence="3" type="ORF">D641_0100160</name>
</gene>
<keyword evidence="1" id="KW-1133">Transmembrane helix</keyword>
<dbReference type="RefSeq" id="WP_017824350.1">
    <property type="nucleotide sequence ID" value="NZ_KB403091.1"/>
</dbReference>
<dbReference type="EMBL" id="AORC01000002">
    <property type="protein sequence ID" value="EYT51261.1"/>
    <property type="molecule type" value="Genomic_DNA"/>
</dbReference>
<evidence type="ECO:0000259" key="2">
    <source>
        <dbReference type="Pfam" id="PF04235"/>
    </source>
</evidence>
<keyword evidence="1" id="KW-0472">Membrane</keyword>
<dbReference type="AlphaFoldDB" id="A0A022L215"/>
<evidence type="ECO:0000313" key="3">
    <source>
        <dbReference type="EMBL" id="EYT51261.1"/>
    </source>
</evidence>
<evidence type="ECO:0000256" key="1">
    <source>
        <dbReference type="SAM" id="Phobius"/>
    </source>
</evidence>
<feature type="domain" description="DUF418" evidence="2">
    <location>
        <begin position="42"/>
        <end position="130"/>
    </location>
</feature>
<keyword evidence="4" id="KW-1185">Reference proteome</keyword>
<keyword evidence="1" id="KW-0812">Transmembrane</keyword>
<proteinExistence type="predicted"/>
<name>A0A022L215_9MICO</name>
<dbReference type="STRING" id="1249481.D641_0100160"/>
<dbReference type="Proteomes" id="UP000019754">
    <property type="component" value="Unassembled WGS sequence"/>
</dbReference>
<feature type="transmembrane region" description="Helical" evidence="1">
    <location>
        <begin position="102"/>
        <end position="120"/>
    </location>
</feature>
<reference evidence="3 4" key="1">
    <citation type="journal article" date="2013" name="Genome Announc.">
        <title>Draft genome sequence of an Actinobacterium, Brachybacterium muris strain UCD-AY4.</title>
        <authorList>
            <person name="Lo J.R."/>
            <person name="Lang J.M."/>
            <person name="Darling A.E."/>
            <person name="Eisen J.A."/>
            <person name="Coil D.A."/>
        </authorList>
    </citation>
    <scope>NUCLEOTIDE SEQUENCE [LARGE SCALE GENOMIC DNA]</scope>
    <source>
        <strain evidence="3 4">UCD-AY4</strain>
    </source>
</reference>
<feature type="transmembrane region" description="Helical" evidence="1">
    <location>
        <begin position="69"/>
        <end position="90"/>
    </location>
</feature>
<dbReference type="InterPro" id="IPR007349">
    <property type="entry name" value="DUF418"/>
</dbReference>
<protein>
    <recommendedName>
        <fullName evidence="2">DUF418 domain-containing protein</fullName>
    </recommendedName>
</protein>
<dbReference type="Pfam" id="PF04235">
    <property type="entry name" value="DUF418"/>
    <property type="match status" value="1"/>
</dbReference>
<evidence type="ECO:0000313" key="4">
    <source>
        <dbReference type="Proteomes" id="UP000019754"/>
    </source>
</evidence>
<accession>A0A022L215</accession>
<sequence>MGAGWPSYPEQLQASTPFTHVINAFLHSGAHPGGSLETLGSGGLAATVVGLCLLVTGRLRTVRRLLAPLAALGSMPLTAYSAHVILILVIAGPGGGLHSMAAWLRMGLGLILACTVWALYRGRGPLETITARSARAMAAGTESITTAG</sequence>
<organism evidence="3 4">
    <name type="scientific">Brachybacterium muris UCD-AY4</name>
    <dbReference type="NCBI Taxonomy" id="1249481"/>
    <lineage>
        <taxon>Bacteria</taxon>
        <taxon>Bacillati</taxon>
        <taxon>Actinomycetota</taxon>
        <taxon>Actinomycetes</taxon>
        <taxon>Micrococcales</taxon>
        <taxon>Dermabacteraceae</taxon>
        <taxon>Brachybacterium</taxon>
    </lineage>
</organism>
<feature type="transmembrane region" description="Helical" evidence="1">
    <location>
        <begin position="39"/>
        <end position="57"/>
    </location>
</feature>
<comment type="caution">
    <text evidence="3">The sequence shown here is derived from an EMBL/GenBank/DDBJ whole genome shotgun (WGS) entry which is preliminary data.</text>
</comment>
<dbReference type="HOGENOM" id="CLU_1755350_0_0_11"/>